<evidence type="ECO:0000256" key="1">
    <source>
        <dbReference type="SAM" id="MobiDB-lite"/>
    </source>
</evidence>
<feature type="region of interest" description="Disordered" evidence="1">
    <location>
        <begin position="1"/>
        <end position="33"/>
    </location>
</feature>
<feature type="compositionally biased region" description="Polar residues" evidence="1">
    <location>
        <begin position="1"/>
        <end position="11"/>
    </location>
</feature>
<comment type="caution">
    <text evidence="2">The sequence shown here is derived from an EMBL/GenBank/DDBJ whole genome shotgun (WGS) entry which is preliminary data.</text>
</comment>
<protein>
    <submittedName>
        <fullName evidence="2">Uncharacterized protein</fullName>
    </submittedName>
</protein>
<dbReference type="Proteomes" id="UP000324222">
    <property type="component" value="Unassembled WGS sequence"/>
</dbReference>
<accession>A0A5B7DR99</accession>
<sequence length="77" mass="8085">MYTTIHISITPKNLGRDRRLTKQGPKRPPLSAGLLASVGCTARPSAPLIIKSGNEGAAEGGSTPPAPIYGRDTQLFN</sequence>
<evidence type="ECO:0000313" key="2">
    <source>
        <dbReference type="EMBL" id="MPC23948.1"/>
    </source>
</evidence>
<proteinExistence type="predicted"/>
<dbReference type="EMBL" id="VSRR010001270">
    <property type="protein sequence ID" value="MPC23948.1"/>
    <property type="molecule type" value="Genomic_DNA"/>
</dbReference>
<keyword evidence="3" id="KW-1185">Reference proteome</keyword>
<evidence type="ECO:0000313" key="3">
    <source>
        <dbReference type="Proteomes" id="UP000324222"/>
    </source>
</evidence>
<dbReference type="AlphaFoldDB" id="A0A5B7DR99"/>
<name>A0A5B7DR99_PORTR</name>
<gene>
    <name evidence="2" type="ORF">E2C01_017015</name>
</gene>
<organism evidence="2 3">
    <name type="scientific">Portunus trituberculatus</name>
    <name type="common">Swimming crab</name>
    <name type="synonym">Neptunus trituberculatus</name>
    <dbReference type="NCBI Taxonomy" id="210409"/>
    <lineage>
        <taxon>Eukaryota</taxon>
        <taxon>Metazoa</taxon>
        <taxon>Ecdysozoa</taxon>
        <taxon>Arthropoda</taxon>
        <taxon>Crustacea</taxon>
        <taxon>Multicrustacea</taxon>
        <taxon>Malacostraca</taxon>
        <taxon>Eumalacostraca</taxon>
        <taxon>Eucarida</taxon>
        <taxon>Decapoda</taxon>
        <taxon>Pleocyemata</taxon>
        <taxon>Brachyura</taxon>
        <taxon>Eubrachyura</taxon>
        <taxon>Portunoidea</taxon>
        <taxon>Portunidae</taxon>
        <taxon>Portuninae</taxon>
        <taxon>Portunus</taxon>
    </lineage>
</organism>
<feature type="region of interest" description="Disordered" evidence="1">
    <location>
        <begin position="51"/>
        <end position="77"/>
    </location>
</feature>
<reference evidence="2 3" key="1">
    <citation type="submission" date="2019-05" db="EMBL/GenBank/DDBJ databases">
        <title>Another draft genome of Portunus trituberculatus and its Hox gene families provides insights of decapod evolution.</title>
        <authorList>
            <person name="Jeong J.-H."/>
            <person name="Song I."/>
            <person name="Kim S."/>
            <person name="Choi T."/>
            <person name="Kim D."/>
            <person name="Ryu S."/>
            <person name="Kim W."/>
        </authorList>
    </citation>
    <scope>NUCLEOTIDE SEQUENCE [LARGE SCALE GENOMIC DNA]</scope>
    <source>
        <tissue evidence="2">Muscle</tissue>
    </source>
</reference>